<dbReference type="Proteomes" id="UP001190700">
    <property type="component" value="Unassembled WGS sequence"/>
</dbReference>
<name>A0AAE0EYU8_9CHLO</name>
<keyword evidence="2" id="KW-1185">Reference proteome</keyword>
<protein>
    <submittedName>
        <fullName evidence="1">Uncharacterized protein</fullName>
    </submittedName>
</protein>
<proteinExistence type="predicted"/>
<dbReference type="InterPro" id="IPR012337">
    <property type="entry name" value="RNaseH-like_sf"/>
</dbReference>
<dbReference type="SUPFAM" id="SSF53098">
    <property type="entry name" value="Ribonuclease H-like"/>
    <property type="match status" value="1"/>
</dbReference>
<dbReference type="AlphaFoldDB" id="A0AAE0EYU8"/>
<evidence type="ECO:0000313" key="1">
    <source>
        <dbReference type="EMBL" id="KAK3245227.1"/>
    </source>
</evidence>
<reference evidence="1 2" key="1">
    <citation type="journal article" date="2015" name="Genome Biol. Evol.">
        <title>Comparative Genomics of a Bacterivorous Green Alga Reveals Evolutionary Causalities and Consequences of Phago-Mixotrophic Mode of Nutrition.</title>
        <authorList>
            <person name="Burns J.A."/>
            <person name="Paasch A."/>
            <person name="Narechania A."/>
            <person name="Kim E."/>
        </authorList>
    </citation>
    <scope>NUCLEOTIDE SEQUENCE [LARGE SCALE GENOMIC DNA]</scope>
    <source>
        <strain evidence="1 2">PLY_AMNH</strain>
    </source>
</reference>
<sequence>MAEEAARKKQRKEDNDRSVASMFLRYFSVALSRSRTKNVTSYISSSRSGVYAADVLSRCLNENDVEFREIFERHTQGQYTPPTYKTVMQYVLRLSTEGKERVCRALKALLEEGILRSIAGDIWSQGGISIFGILVYWLDSDFQLHEHLLTAIPFSKVRHTGSELESATKIACVDMGLGEYSDDVDDSVDTVSDHIHATCSDNASNIISGWQCFDGHECGDHTTALIVHALLDEPQVKKVFNKLRGMTTHFSHSVIGAKLLRACQQRFELPESKPPKDNGTRSGWGGAYHQAHWFFVNQVAVQMYDVENPAKAATAVASPDGSIYKNHQLLIEEWDIVREAMYILHYAKIAMDLLQTTQTVTANLFLPVAGKLAHIAHADTPIKFETKPVSISNEHVKKAREIMYKECCSRFFNTFMDCKLEDFAVATFLDPQRKSFKFKYVNRWKRGEPLHMRMCGCFLLSQHL</sequence>
<dbReference type="EMBL" id="LGRX02030876">
    <property type="protein sequence ID" value="KAK3245227.1"/>
    <property type="molecule type" value="Genomic_DNA"/>
</dbReference>
<evidence type="ECO:0000313" key="2">
    <source>
        <dbReference type="Proteomes" id="UP001190700"/>
    </source>
</evidence>
<gene>
    <name evidence="1" type="ORF">CYMTET_45194</name>
</gene>
<accession>A0AAE0EYU8</accession>
<comment type="caution">
    <text evidence="1">The sequence shown here is derived from an EMBL/GenBank/DDBJ whole genome shotgun (WGS) entry which is preliminary data.</text>
</comment>
<organism evidence="1 2">
    <name type="scientific">Cymbomonas tetramitiformis</name>
    <dbReference type="NCBI Taxonomy" id="36881"/>
    <lineage>
        <taxon>Eukaryota</taxon>
        <taxon>Viridiplantae</taxon>
        <taxon>Chlorophyta</taxon>
        <taxon>Pyramimonadophyceae</taxon>
        <taxon>Pyramimonadales</taxon>
        <taxon>Pyramimonadaceae</taxon>
        <taxon>Cymbomonas</taxon>
    </lineage>
</organism>